<dbReference type="EMBL" id="JACHBR010000001">
    <property type="protein sequence ID" value="MBB5625846.1"/>
    <property type="molecule type" value="Genomic_DNA"/>
</dbReference>
<dbReference type="GO" id="GO:0006508">
    <property type="term" value="P:proteolysis"/>
    <property type="evidence" value="ECO:0007669"/>
    <property type="project" value="InterPro"/>
</dbReference>
<comment type="caution">
    <text evidence="3">The sequence shown here is derived from an EMBL/GenBank/DDBJ whole genome shotgun (WGS) entry which is preliminary data.</text>
</comment>
<keyword evidence="4" id="KW-1185">Reference proteome</keyword>
<dbReference type="InterPro" id="IPR029045">
    <property type="entry name" value="ClpP/crotonase-like_dom_sf"/>
</dbReference>
<feature type="chain" id="PRO_5030611567" description="Tail specific protease domain-containing protein" evidence="1">
    <location>
        <begin position="25"/>
        <end position="470"/>
    </location>
</feature>
<dbReference type="SMART" id="SM00245">
    <property type="entry name" value="TSPc"/>
    <property type="match status" value="1"/>
</dbReference>
<name>A0A7W8Z1Q2_9ACTN</name>
<dbReference type="GO" id="GO:0008236">
    <property type="term" value="F:serine-type peptidase activity"/>
    <property type="evidence" value="ECO:0007669"/>
    <property type="project" value="InterPro"/>
</dbReference>
<dbReference type="CDD" id="cd07563">
    <property type="entry name" value="Peptidase_S41_IRBP"/>
    <property type="match status" value="1"/>
</dbReference>
<dbReference type="AlphaFoldDB" id="A0A7W8Z1Q2"/>
<protein>
    <recommendedName>
        <fullName evidence="2">Tail specific protease domain-containing protein</fullName>
    </recommendedName>
</protein>
<dbReference type="Gene3D" id="3.90.226.10">
    <property type="entry name" value="2-enoyl-CoA Hydratase, Chain A, domain 1"/>
    <property type="match status" value="1"/>
</dbReference>
<accession>A0A7W8Z1Q2</accession>
<gene>
    <name evidence="3" type="ORF">BJ981_001545</name>
</gene>
<dbReference type="RefSeq" id="WP_184609351.1">
    <property type="nucleotide sequence ID" value="NZ_BOOS01000037.1"/>
</dbReference>
<feature type="domain" description="Tail specific protease" evidence="2">
    <location>
        <begin position="232"/>
        <end position="439"/>
    </location>
</feature>
<dbReference type="PANTHER" id="PTHR11261:SF3">
    <property type="entry name" value="RETINOL-BINDING PROTEIN 3"/>
    <property type="match status" value="1"/>
</dbReference>
<dbReference type="PANTHER" id="PTHR11261">
    <property type="entry name" value="INTERPHOTORECEPTOR RETINOID-BINDING PROTEIN"/>
    <property type="match status" value="1"/>
</dbReference>
<dbReference type="Pfam" id="PF03572">
    <property type="entry name" value="Peptidase_S41"/>
    <property type="match status" value="1"/>
</dbReference>
<keyword evidence="1" id="KW-0732">Signal</keyword>
<evidence type="ECO:0000256" key="1">
    <source>
        <dbReference type="SAM" id="SignalP"/>
    </source>
</evidence>
<feature type="signal peptide" evidence="1">
    <location>
        <begin position="1"/>
        <end position="24"/>
    </location>
</feature>
<dbReference type="Proteomes" id="UP000588112">
    <property type="component" value="Unassembled WGS sequence"/>
</dbReference>
<sequence length="470" mass="50579">MRKSGTRIGGAALAAVLVMTAAPAAAVASARDAALDGVWQADGYGTIITVGGDRLRYFDTTAISCLAGVMSARRQGGPGAFVADDGSRRMTITLQGRQRARLRYVGAVGEIGLRRLPGLPARCSVKAPATGPVAVFDVFWTTFAENYPFFATKGVDWQAVRDRYRPRIGPNTTDAELFGVLRDILKDLGDAHTALRAGKDEFARPLRPGTRPLDGLPAFLALNEGVLDLVEKHDVHKPLTTWGRGVIGYADLPGGFGYLRLAAFDGYADGGFAANAKELDRALNEIFTPARTSRLKGLVLDVRLNFGGYDALGIRLASRLTGRPYVAYAKQARDDPSDPTRFTRARPIWVRPAGSRHTGPIALLTSPLTISAGETFSQAMTARTPAPRRIGDATQGAFSDFLWRTLPNGWTFALPNERFLTRQGTTFDVTGIPPQDRIAETLSDGELAAGRDAAFERALAYLRTAGRAGR</sequence>
<dbReference type="SUPFAM" id="SSF52096">
    <property type="entry name" value="ClpP/crotonase"/>
    <property type="match status" value="1"/>
</dbReference>
<proteinExistence type="predicted"/>
<dbReference type="Pfam" id="PF14684">
    <property type="entry name" value="Tricorn_C1"/>
    <property type="match status" value="1"/>
</dbReference>
<dbReference type="InterPro" id="IPR005151">
    <property type="entry name" value="Tail-specific_protease"/>
</dbReference>
<organism evidence="3 4">
    <name type="scientific">Sphaerisporangium krabiense</name>
    <dbReference type="NCBI Taxonomy" id="763782"/>
    <lineage>
        <taxon>Bacteria</taxon>
        <taxon>Bacillati</taxon>
        <taxon>Actinomycetota</taxon>
        <taxon>Actinomycetes</taxon>
        <taxon>Streptosporangiales</taxon>
        <taxon>Streptosporangiaceae</taxon>
        <taxon>Sphaerisporangium</taxon>
    </lineage>
</organism>
<evidence type="ECO:0000259" key="2">
    <source>
        <dbReference type="SMART" id="SM00245"/>
    </source>
</evidence>
<reference evidence="3 4" key="1">
    <citation type="submission" date="2020-08" db="EMBL/GenBank/DDBJ databases">
        <title>Sequencing the genomes of 1000 actinobacteria strains.</title>
        <authorList>
            <person name="Klenk H.-P."/>
        </authorList>
    </citation>
    <scope>NUCLEOTIDE SEQUENCE [LARGE SCALE GENOMIC DNA]</scope>
    <source>
        <strain evidence="3 4">DSM 45790</strain>
    </source>
</reference>
<dbReference type="InterPro" id="IPR028204">
    <property type="entry name" value="Tricorn_C1"/>
</dbReference>
<evidence type="ECO:0000313" key="4">
    <source>
        <dbReference type="Proteomes" id="UP000588112"/>
    </source>
</evidence>
<dbReference type="Gene3D" id="3.30.750.44">
    <property type="match status" value="1"/>
</dbReference>
<evidence type="ECO:0000313" key="3">
    <source>
        <dbReference type="EMBL" id="MBB5625846.1"/>
    </source>
</evidence>